<dbReference type="PROSITE" id="PS50125">
    <property type="entry name" value="GUANYLATE_CYCLASE_2"/>
    <property type="match status" value="1"/>
</dbReference>
<dbReference type="Gene3D" id="3.40.50.10610">
    <property type="entry name" value="ABC-type transport auxiliary lipoprotein component"/>
    <property type="match status" value="1"/>
</dbReference>
<name>A0A381NW28_9ZZZZ</name>
<dbReference type="AlphaFoldDB" id="A0A381NW28"/>
<dbReference type="Pfam" id="PF00211">
    <property type="entry name" value="Guanylate_cyc"/>
    <property type="match status" value="1"/>
</dbReference>
<dbReference type="Gene3D" id="3.30.70.1230">
    <property type="entry name" value="Nucleotide cyclase"/>
    <property type="match status" value="1"/>
</dbReference>
<sequence length="627" mass="70157">MQNFPNGVKTCISQKPRDLIDSLPETKVITCLINMPESTPRRKLTAILAADVVGFSKMMGENEERTLRNLKVCRTLTDESIVAHHGRVFGSAGDSIIAEFGSPVDAIVASVEFQKNLRDRNNEVDPEDQMQFRVGLNMGDVIVEGDNLYGDGVNVAARLEPLAEPGGILVSGKFYDEVRRKLDLGFVNKGAQEMKNIEEPVYTFKVLLGHETEEASQTTSASHSAAPAAVTSAVVNEKPRLIVLPFRNLNNVEDNDFLVDGIVEDIITEFSRIHSIEIISRNTAFSFKGKETDNTQIAAEFGINYIATGSIRSSGNRIRISVELIDPITGSSIWSERYDRTMQDVFEVQDEIVRKVMVALVGNLEMAGLERAKRKPTENLTSYEYLLRGRDFHHKFSKEGVLSALEMLDKSIEADPNNAQAYAWRACSLGQGLGRGYLEGDQETHFQKLQSLIQKALELDENDLECNRILCELNKLFEDFEQSEFYGKKAYDMNSNDPRVVCAYGELLVLTNRAEEGTDLLIKAYELDPVGMGASNADKRLGDVMFGTYVKGDFQQCLEYDKKIGKKQPIAWAAKIASLESLNQSQEKEAELKKFADAYPELVLEEEIDKLHFQDTRVKQTMKDLVA</sequence>
<organism evidence="2">
    <name type="scientific">marine metagenome</name>
    <dbReference type="NCBI Taxonomy" id="408172"/>
    <lineage>
        <taxon>unclassified sequences</taxon>
        <taxon>metagenomes</taxon>
        <taxon>ecological metagenomes</taxon>
    </lineage>
</organism>
<dbReference type="SMART" id="SM00044">
    <property type="entry name" value="CYCc"/>
    <property type="match status" value="1"/>
</dbReference>
<dbReference type="InterPro" id="IPR029787">
    <property type="entry name" value="Nucleotide_cyclase"/>
</dbReference>
<dbReference type="PANTHER" id="PTHR43081:SF19">
    <property type="entry name" value="PH-SENSITIVE ADENYLATE CYCLASE RV1264"/>
    <property type="match status" value="1"/>
</dbReference>
<gene>
    <name evidence="2" type="ORF">METZ01_LOCUS10962</name>
</gene>
<dbReference type="InterPro" id="IPR011990">
    <property type="entry name" value="TPR-like_helical_dom_sf"/>
</dbReference>
<dbReference type="GO" id="GO:0006171">
    <property type="term" value="P:cAMP biosynthetic process"/>
    <property type="evidence" value="ECO:0007669"/>
    <property type="project" value="TreeGrafter"/>
</dbReference>
<feature type="domain" description="Guanylate cyclase" evidence="1">
    <location>
        <begin position="46"/>
        <end position="160"/>
    </location>
</feature>
<dbReference type="SUPFAM" id="SSF48452">
    <property type="entry name" value="TPR-like"/>
    <property type="match status" value="1"/>
</dbReference>
<evidence type="ECO:0000259" key="1">
    <source>
        <dbReference type="PROSITE" id="PS50125"/>
    </source>
</evidence>
<dbReference type="Gene3D" id="1.25.40.10">
    <property type="entry name" value="Tetratricopeptide repeat domain"/>
    <property type="match status" value="1"/>
</dbReference>
<evidence type="ECO:0000313" key="2">
    <source>
        <dbReference type="EMBL" id="SUZ58108.1"/>
    </source>
</evidence>
<dbReference type="SUPFAM" id="SSF55073">
    <property type="entry name" value="Nucleotide cyclase"/>
    <property type="match status" value="1"/>
</dbReference>
<dbReference type="InterPro" id="IPR001054">
    <property type="entry name" value="A/G_cyclase"/>
</dbReference>
<dbReference type="InterPro" id="IPR050697">
    <property type="entry name" value="Adenylyl/Guanylyl_Cyclase_3/4"/>
</dbReference>
<dbReference type="EMBL" id="UINC01000598">
    <property type="protein sequence ID" value="SUZ58108.1"/>
    <property type="molecule type" value="Genomic_DNA"/>
</dbReference>
<protein>
    <recommendedName>
        <fullName evidence="1">Guanylate cyclase domain-containing protein</fullName>
    </recommendedName>
</protein>
<reference evidence="2" key="1">
    <citation type="submission" date="2018-05" db="EMBL/GenBank/DDBJ databases">
        <authorList>
            <person name="Lanie J.A."/>
            <person name="Ng W.-L."/>
            <person name="Kazmierczak K.M."/>
            <person name="Andrzejewski T.M."/>
            <person name="Davidsen T.M."/>
            <person name="Wayne K.J."/>
            <person name="Tettelin H."/>
            <person name="Glass J.I."/>
            <person name="Rusch D."/>
            <person name="Podicherti R."/>
            <person name="Tsui H.-C.T."/>
            <person name="Winkler M.E."/>
        </authorList>
    </citation>
    <scope>NUCLEOTIDE SEQUENCE</scope>
</reference>
<dbReference type="GO" id="GO:0035556">
    <property type="term" value="P:intracellular signal transduction"/>
    <property type="evidence" value="ECO:0007669"/>
    <property type="project" value="InterPro"/>
</dbReference>
<accession>A0A381NW28</accession>
<dbReference type="CDD" id="cd07302">
    <property type="entry name" value="CHD"/>
    <property type="match status" value="1"/>
</dbReference>
<dbReference type="PANTHER" id="PTHR43081">
    <property type="entry name" value="ADENYLATE CYCLASE, TERMINAL-DIFFERENTIATION SPECIFIC-RELATED"/>
    <property type="match status" value="1"/>
</dbReference>
<proteinExistence type="predicted"/>